<keyword evidence="1" id="KW-0812">Transmembrane</keyword>
<reference evidence="2" key="1">
    <citation type="submission" date="2020-11" db="EMBL/GenBank/DDBJ databases">
        <authorList>
            <consortium name="DOE Joint Genome Institute"/>
            <person name="Ahrendt S."/>
            <person name="Riley R."/>
            <person name="Andreopoulos W."/>
            <person name="Labutti K."/>
            <person name="Pangilinan J."/>
            <person name="Ruiz-Duenas F.J."/>
            <person name="Barrasa J.M."/>
            <person name="Sanchez-Garcia M."/>
            <person name="Camarero S."/>
            <person name="Miyauchi S."/>
            <person name="Serrano A."/>
            <person name="Linde D."/>
            <person name="Babiker R."/>
            <person name="Drula E."/>
            <person name="Ayuso-Fernandez I."/>
            <person name="Pacheco R."/>
            <person name="Padilla G."/>
            <person name="Ferreira P."/>
            <person name="Barriuso J."/>
            <person name="Kellner H."/>
            <person name="Castanera R."/>
            <person name="Alfaro M."/>
            <person name="Ramirez L."/>
            <person name="Pisabarro A.G."/>
            <person name="Kuo A."/>
            <person name="Tritt A."/>
            <person name="Lipzen A."/>
            <person name="He G."/>
            <person name="Yan M."/>
            <person name="Ng V."/>
            <person name="Cullen D."/>
            <person name="Martin F."/>
            <person name="Rosso M.-N."/>
            <person name="Henrissat B."/>
            <person name="Hibbett D."/>
            <person name="Martinez A.T."/>
            <person name="Grigoriev I.V."/>
        </authorList>
    </citation>
    <scope>NUCLEOTIDE SEQUENCE</scope>
    <source>
        <strain evidence="2">AH 40177</strain>
    </source>
</reference>
<name>A0A9P5U190_9AGAR</name>
<feature type="transmembrane region" description="Helical" evidence="1">
    <location>
        <begin position="82"/>
        <end position="101"/>
    </location>
</feature>
<keyword evidence="1" id="KW-0472">Membrane</keyword>
<gene>
    <name evidence="2" type="ORF">BDP27DRAFT_363902</name>
</gene>
<feature type="transmembrane region" description="Helical" evidence="1">
    <location>
        <begin position="47"/>
        <end position="70"/>
    </location>
</feature>
<dbReference type="AlphaFoldDB" id="A0A9P5U190"/>
<organism evidence="2 3">
    <name type="scientific">Rhodocollybia butyracea</name>
    <dbReference type="NCBI Taxonomy" id="206335"/>
    <lineage>
        <taxon>Eukaryota</taxon>
        <taxon>Fungi</taxon>
        <taxon>Dikarya</taxon>
        <taxon>Basidiomycota</taxon>
        <taxon>Agaricomycotina</taxon>
        <taxon>Agaricomycetes</taxon>
        <taxon>Agaricomycetidae</taxon>
        <taxon>Agaricales</taxon>
        <taxon>Marasmiineae</taxon>
        <taxon>Omphalotaceae</taxon>
        <taxon>Rhodocollybia</taxon>
    </lineage>
</organism>
<dbReference type="EMBL" id="JADNRY010000206">
    <property type="protein sequence ID" value="KAF9061338.1"/>
    <property type="molecule type" value="Genomic_DNA"/>
</dbReference>
<sequence>MMRLSSSHPNLIFCLSYLSTQKCHTFCDFLGRRISFLLLLPFRTSCAYLYTVLLLTLLLLLCSSLSTLFPPSLRFHYRDFDWSFLVFPLSIVSLHSTFLLFPPFFCVLHSCTLGLLVYHGLTYYY</sequence>
<evidence type="ECO:0000313" key="3">
    <source>
        <dbReference type="Proteomes" id="UP000772434"/>
    </source>
</evidence>
<dbReference type="Proteomes" id="UP000772434">
    <property type="component" value="Unassembled WGS sequence"/>
</dbReference>
<comment type="caution">
    <text evidence="2">The sequence shown here is derived from an EMBL/GenBank/DDBJ whole genome shotgun (WGS) entry which is preliminary data.</text>
</comment>
<protein>
    <submittedName>
        <fullName evidence="2">Uncharacterized protein</fullName>
    </submittedName>
</protein>
<proteinExistence type="predicted"/>
<keyword evidence="1" id="KW-1133">Transmembrane helix</keyword>
<accession>A0A9P5U190</accession>
<evidence type="ECO:0000256" key="1">
    <source>
        <dbReference type="SAM" id="Phobius"/>
    </source>
</evidence>
<keyword evidence="3" id="KW-1185">Reference proteome</keyword>
<evidence type="ECO:0000313" key="2">
    <source>
        <dbReference type="EMBL" id="KAF9061338.1"/>
    </source>
</evidence>